<dbReference type="EMBL" id="CAJOAY010003809">
    <property type="protein sequence ID" value="CAF4040924.1"/>
    <property type="molecule type" value="Genomic_DNA"/>
</dbReference>
<protein>
    <submittedName>
        <fullName evidence="3">Uncharacterized protein</fullName>
    </submittedName>
</protein>
<evidence type="ECO:0000313" key="2">
    <source>
        <dbReference type="EMBL" id="CAF0803936.1"/>
    </source>
</evidence>
<dbReference type="EMBL" id="CAJNON010000023">
    <property type="protein sequence ID" value="CAF0803936.1"/>
    <property type="molecule type" value="Genomic_DNA"/>
</dbReference>
<feature type="region of interest" description="Disordered" evidence="1">
    <location>
        <begin position="142"/>
        <end position="163"/>
    </location>
</feature>
<evidence type="ECO:0000313" key="4">
    <source>
        <dbReference type="Proteomes" id="UP000663881"/>
    </source>
</evidence>
<sequence>MVLIYRVAVMPPKKRRSKKGSSTQKKVPSTRKDKSVVANDGLDVKLMKESVDHDENSDSIVAEVLRNLIDNVEKENHHMPVLINSNVAEQDVMKGQKRFLDQNDDKGENESKKVKYVKYDEFNVLENKFIQMESRVVKLEIERDGHKGDLNTPNLKLDQHEKE</sequence>
<dbReference type="Proteomes" id="UP000663891">
    <property type="component" value="Unassembled WGS sequence"/>
</dbReference>
<accession>A0A819R239</accession>
<evidence type="ECO:0000256" key="1">
    <source>
        <dbReference type="SAM" id="MobiDB-lite"/>
    </source>
</evidence>
<evidence type="ECO:0000313" key="3">
    <source>
        <dbReference type="EMBL" id="CAF4040924.1"/>
    </source>
</evidence>
<dbReference type="Proteomes" id="UP000663881">
    <property type="component" value="Unassembled WGS sequence"/>
</dbReference>
<name>A0A819R239_9BILA</name>
<gene>
    <name evidence="3" type="ORF">OKA104_LOCUS32174</name>
    <name evidence="2" type="ORF">VCS650_LOCUS4170</name>
</gene>
<dbReference type="AlphaFoldDB" id="A0A819R239"/>
<comment type="caution">
    <text evidence="3">The sequence shown here is derived from an EMBL/GenBank/DDBJ whole genome shotgun (WGS) entry which is preliminary data.</text>
</comment>
<feature type="region of interest" description="Disordered" evidence="1">
    <location>
        <begin position="12"/>
        <end position="35"/>
    </location>
</feature>
<dbReference type="OrthoDB" id="10298536at2759"/>
<organism evidence="3 4">
    <name type="scientific">Adineta steineri</name>
    <dbReference type="NCBI Taxonomy" id="433720"/>
    <lineage>
        <taxon>Eukaryota</taxon>
        <taxon>Metazoa</taxon>
        <taxon>Spiralia</taxon>
        <taxon>Gnathifera</taxon>
        <taxon>Rotifera</taxon>
        <taxon>Eurotatoria</taxon>
        <taxon>Bdelloidea</taxon>
        <taxon>Adinetida</taxon>
        <taxon>Adinetidae</taxon>
        <taxon>Adineta</taxon>
    </lineage>
</organism>
<reference evidence="3" key="1">
    <citation type="submission" date="2021-02" db="EMBL/GenBank/DDBJ databases">
        <authorList>
            <person name="Nowell W R."/>
        </authorList>
    </citation>
    <scope>NUCLEOTIDE SEQUENCE</scope>
</reference>
<proteinExistence type="predicted"/>